<feature type="compositionally biased region" description="Basic residues" evidence="1">
    <location>
        <begin position="87"/>
        <end position="97"/>
    </location>
</feature>
<reference evidence="2 3" key="1">
    <citation type="submission" date="2023-08" db="EMBL/GenBank/DDBJ databases">
        <title>A Necator americanus chromosomal reference genome.</title>
        <authorList>
            <person name="Ilik V."/>
            <person name="Petrzelkova K.J."/>
            <person name="Pardy F."/>
            <person name="Fuh T."/>
            <person name="Niatou-Singa F.S."/>
            <person name="Gouil Q."/>
            <person name="Baker L."/>
            <person name="Ritchie M.E."/>
            <person name="Jex A.R."/>
            <person name="Gazzola D."/>
            <person name="Li H."/>
            <person name="Toshio Fujiwara R."/>
            <person name="Zhan B."/>
            <person name="Aroian R.V."/>
            <person name="Pafco B."/>
            <person name="Schwarz E.M."/>
        </authorList>
    </citation>
    <scope>NUCLEOTIDE SEQUENCE [LARGE SCALE GENOMIC DNA]</scope>
    <source>
        <strain evidence="2 3">Aroian</strain>
        <tissue evidence="2">Whole animal</tissue>
    </source>
</reference>
<comment type="caution">
    <text evidence="2">The sequence shown here is derived from an EMBL/GenBank/DDBJ whole genome shotgun (WGS) entry which is preliminary data.</text>
</comment>
<evidence type="ECO:0000313" key="2">
    <source>
        <dbReference type="EMBL" id="KAK6758101.1"/>
    </source>
</evidence>
<gene>
    <name evidence="2" type="primary">Necator_chrV.g20531</name>
    <name evidence="2" type="ORF">RB195_015738</name>
</gene>
<evidence type="ECO:0000256" key="1">
    <source>
        <dbReference type="SAM" id="MobiDB-lite"/>
    </source>
</evidence>
<feature type="region of interest" description="Disordered" evidence="1">
    <location>
        <begin position="1"/>
        <end position="97"/>
    </location>
</feature>
<accession>A0ABR1E7U7</accession>
<dbReference type="EMBL" id="JAVFWL010000005">
    <property type="protein sequence ID" value="KAK6758101.1"/>
    <property type="molecule type" value="Genomic_DNA"/>
</dbReference>
<dbReference type="Proteomes" id="UP001303046">
    <property type="component" value="Unassembled WGS sequence"/>
</dbReference>
<proteinExistence type="predicted"/>
<evidence type="ECO:0000313" key="3">
    <source>
        <dbReference type="Proteomes" id="UP001303046"/>
    </source>
</evidence>
<feature type="compositionally biased region" description="Polar residues" evidence="1">
    <location>
        <begin position="1"/>
        <end position="26"/>
    </location>
</feature>
<name>A0ABR1E7U7_NECAM</name>
<organism evidence="2 3">
    <name type="scientific">Necator americanus</name>
    <name type="common">Human hookworm</name>
    <dbReference type="NCBI Taxonomy" id="51031"/>
    <lineage>
        <taxon>Eukaryota</taxon>
        <taxon>Metazoa</taxon>
        <taxon>Ecdysozoa</taxon>
        <taxon>Nematoda</taxon>
        <taxon>Chromadorea</taxon>
        <taxon>Rhabditida</taxon>
        <taxon>Rhabditina</taxon>
        <taxon>Rhabditomorpha</taxon>
        <taxon>Strongyloidea</taxon>
        <taxon>Ancylostomatidae</taxon>
        <taxon>Bunostominae</taxon>
        <taxon>Necator</taxon>
    </lineage>
</organism>
<keyword evidence="3" id="KW-1185">Reference proteome</keyword>
<protein>
    <submittedName>
        <fullName evidence="2">Uncharacterized protein</fullName>
    </submittedName>
</protein>
<sequence>MPCRRQSSFNHNDMSSWTAPRRNSNPGVKDSPPPPDNWSHAQAAVAQGRRKRRIADQHFMAKSAPSLTVDKKKATHSTRINSDKTSRINKMRHNSNV</sequence>